<dbReference type="InParanoid" id="A8X578"/>
<organism evidence="2 3">
    <name type="scientific">Caenorhabditis briggsae</name>
    <dbReference type="NCBI Taxonomy" id="6238"/>
    <lineage>
        <taxon>Eukaryota</taxon>
        <taxon>Metazoa</taxon>
        <taxon>Ecdysozoa</taxon>
        <taxon>Nematoda</taxon>
        <taxon>Chromadorea</taxon>
        <taxon>Rhabditida</taxon>
        <taxon>Rhabditina</taxon>
        <taxon>Rhabditomorpha</taxon>
        <taxon>Rhabditoidea</taxon>
        <taxon>Rhabditidae</taxon>
        <taxon>Peloderinae</taxon>
        <taxon>Caenorhabditis</taxon>
    </lineage>
</organism>
<dbReference type="KEGG" id="cbr:CBG_07817"/>
<protein>
    <submittedName>
        <fullName evidence="2">Protein CBG07817</fullName>
    </submittedName>
</protein>
<dbReference type="HOGENOM" id="CLU_564109_0_0_1"/>
<gene>
    <name evidence="2" type="ORF">CBG07817</name>
    <name evidence="2" type="ORF">CBG_07817</name>
</gene>
<dbReference type="AlphaFoldDB" id="A8X578"/>
<dbReference type="Proteomes" id="UP000008549">
    <property type="component" value="Unassembled WGS sequence"/>
</dbReference>
<dbReference type="RefSeq" id="XP_045093584.1">
    <property type="nucleotide sequence ID" value="XM_045242966.1"/>
</dbReference>
<name>A8X578_CAEBR</name>
<dbReference type="EMBL" id="HE600965">
    <property type="protein sequence ID" value="CAP27777.2"/>
    <property type="molecule type" value="Genomic_DNA"/>
</dbReference>
<feature type="region of interest" description="Disordered" evidence="1">
    <location>
        <begin position="11"/>
        <end position="30"/>
    </location>
</feature>
<dbReference type="CTD" id="8573861"/>
<feature type="compositionally biased region" description="Polar residues" evidence="1">
    <location>
        <begin position="16"/>
        <end position="30"/>
    </location>
</feature>
<feature type="region of interest" description="Disordered" evidence="1">
    <location>
        <begin position="187"/>
        <end position="220"/>
    </location>
</feature>
<accession>A8X578</accession>
<evidence type="ECO:0000256" key="1">
    <source>
        <dbReference type="SAM" id="MobiDB-lite"/>
    </source>
</evidence>
<reference evidence="2 3" key="2">
    <citation type="journal article" date="2011" name="PLoS Genet.">
        <title>Caenorhabditis briggsae recombinant inbred line genotypes reveal inter-strain incompatibility and the evolution of recombination.</title>
        <authorList>
            <person name="Ross J.A."/>
            <person name="Koboldt D.C."/>
            <person name="Staisch J.E."/>
            <person name="Chamberlin H.M."/>
            <person name="Gupta B.P."/>
            <person name="Miller R.D."/>
            <person name="Baird S.E."/>
            <person name="Haag E.S."/>
        </authorList>
    </citation>
    <scope>NUCLEOTIDE SEQUENCE [LARGE SCALE GENOMIC DNA]</scope>
    <source>
        <strain evidence="2 3">AF16</strain>
    </source>
</reference>
<keyword evidence="3" id="KW-1185">Reference proteome</keyword>
<sequence>MPAENLLKEFFMDSDPNGSPTQNSDAGYAPTSTTSQIWDINQSWTGTPLPSISIFSSSPNMSNALNHLMAQMPEPLLTVSGEFFDPISIQQNHGTSSGFWDSNQFQEPVVQNWEDFGDPDFSYQLGNVQSVGAFEVPDDVTSDSPNSGSINDNLSLLDPTPMSTEQEFPGKQNLFSASTPIYKESLISNSSDPEPMYSEGPFPVSSQIQEPENSPEVKRPKKRCLTPIYSLILGPTPDVQNMTELVSYRSFRTKYHAHMKIAPPVKIGSQEYDQRYKEACKRAENSPVYHDEKIVCLSCLFDPTSPEPIPQEVVNPVDAAMCYKLWRVNNYSSMWCANLSTLSPGHLAPSLDPLEILKRLSPNKIVPKKEEKYLPPGKPSMYPPTSKFPSYYYSSKHWAGLLAPAEKAMSFLGQPENQTSTDLTLSLHDRMLPPDVSQRKCKRISPNLVFQLELKRAKQKEAIVRNRLMQGVPPGTFKDAYDHY</sequence>
<evidence type="ECO:0000313" key="2">
    <source>
        <dbReference type="EMBL" id="CAP27777.2"/>
    </source>
</evidence>
<evidence type="ECO:0000313" key="3">
    <source>
        <dbReference type="Proteomes" id="UP000008549"/>
    </source>
</evidence>
<dbReference type="GeneID" id="8573861"/>
<proteinExistence type="predicted"/>
<reference evidence="2 3" key="1">
    <citation type="journal article" date="2003" name="PLoS Biol.">
        <title>The genome sequence of Caenorhabditis briggsae: a platform for comparative genomics.</title>
        <authorList>
            <person name="Stein L.D."/>
            <person name="Bao Z."/>
            <person name="Blasiar D."/>
            <person name="Blumenthal T."/>
            <person name="Brent M.R."/>
            <person name="Chen N."/>
            <person name="Chinwalla A."/>
            <person name="Clarke L."/>
            <person name="Clee C."/>
            <person name="Coghlan A."/>
            <person name="Coulson A."/>
            <person name="D'Eustachio P."/>
            <person name="Fitch D.H."/>
            <person name="Fulton L.A."/>
            <person name="Fulton R.E."/>
            <person name="Griffiths-Jones S."/>
            <person name="Harris T.W."/>
            <person name="Hillier L.W."/>
            <person name="Kamath R."/>
            <person name="Kuwabara P.E."/>
            <person name="Mardis E.R."/>
            <person name="Marra M.A."/>
            <person name="Miner T.L."/>
            <person name="Minx P."/>
            <person name="Mullikin J.C."/>
            <person name="Plumb R.W."/>
            <person name="Rogers J."/>
            <person name="Schein J.E."/>
            <person name="Sohrmann M."/>
            <person name="Spieth J."/>
            <person name="Stajich J.E."/>
            <person name="Wei C."/>
            <person name="Willey D."/>
            <person name="Wilson R.K."/>
            <person name="Durbin R."/>
            <person name="Waterston R.H."/>
        </authorList>
    </citation>
    <scope>NUCLEOTIDE SEQUENCE [LARGE SCALE GENOMIC DNA]</scope>
    <source>
        <strain evidence="2 3">AF16</strain>
    </source>
</reference>